<keyword evidence="1" id="KW-0238">DNA-binding</keyword>
<reference evidence="3 4" key="1">
    <citation type="submission" date="2019-09" db="EMBL/GenBank/DDBJ databases">
        <title>Draft genome sequence of the thermophilic Saccharopolyspora hirsuta VKM Ac-666T.</title>
        <authorList>
            <person name="Lobastova T.G."/>
            <person name="Fokina V."/>
            <person name="Bragin E.Y."/>
            <person name="Shtratnikova V.Y."/>
            <person name="Starodumova I.P."/>
            <person name="Tarlachkov S.V."/>
            <person name="Donova M.V."/>
        </authorList>
    </citation>
    <scope>NUCLEOTIDE SEQUENCE [LARGE SCALE GENOMIC DNA]</scope>
    <source>
        <strain evidence="3 4">VKM Ac-666</strain>
    </source>
</reference>
<evidence type="ECO:0000259" key="2">
    <source>
        <dbReference type="PROSITE" id="PS50937"/>
    </source>
</evidence>
<dbReference type="Proteomes" id="UP000323946">
    <property type="component" value="Unassembled WGS sequence"/>
</dbReference>
<dbReference type="EMBL" id="VWPH01000006">
    <property type="protein sequence ID" value="KAA5833597.1"/>
    <property type="molecule type" value="Genomic_DNA"/>
</dbReference>
<proteinExistence type="predicted"/>
<dbReference type="GO" id="GO:0003677">
    <property type="term" value="F:DNA binding"/>
    <property type="evidence" value="ECO:0007669"/>
    <property type="project" value="UniProtKB-KW"/>
</dbReference>
<feature type="domain" description="HTH merR-type" evidence="2">
    <location>
        <begin position="122"/>
        <end position="191"/>
    </location>
</feature>
<feature type="domain" description="HTH merR-type" evidence="2">
    <location>
        <begin position="13"/>
        <end position="75"/>
    </location>
</feature>
<dbReference type="AlphaFoldDB" id="A0A5M7BZE8"/>
<dbReference type="Pfam" id="PF13411">
    <property type="entry name" value="MerR_1"/>
    <property type="match status" value="2"/>
</dbReference>
<name>A0A5M7BZE8_SACHI</name>
<accession>A0A5M7BZE8</accession>
<dbReference type="PANTHER" id="PTHR30204:SF93">
    <property type="entry name" value="HTH MERR-TYPE DOMAIN-CONTAINING PROTEIN"/>
    <property type="match status" value="1"/>
</dbReference>
<organism evidence="3 4">
    <name type="scientific">Saccharopolyspora hirsuta</name>
    <dbReference type="NCBI Taxonomy" id="1837"/>
    <lineage>
        <taxon>Bacteria</taxon>
        <taxon>Bacillati</taxon>
        <taxon>Actinomycetota</taxon>
        <taxon>Actinomycetes</taxon>
        <taxon>Pseudonocardiales</taxon>
        <taxon>Pseudonocardiaceae</taxon>
        <taxon>Saccharopolyspora</taxon>
    </lineage>
</organism>
<keyword evidence="4" id="KW-1185">Reference proteome</keyword>
<evidence type="ECO:0000313" key="4">
    <source>
        <dbReference type="Proteomes" id="UP000323946"/>
    </source>
</evidence>
<dbReference type="Gene3D" id="1.10.1660.10">
    <property type="match status" value="2"/>
</dbReference>
<sequence>MVSPKARLRPVDLARAAGISTQQVRNYLDAGVLPPAQRTETGYRCFHDRHLRALLTYRALVRGFGIHTAQAIMRAVHADELPKALELIDAGHAAAHEQRRSLDEIGAALEAVAEQDPAPKADMRIGDLAAHLGVRTSALRVWESEGLLAPERERGTGYRCYRASDVRDAQMIHMLRQGRYPLPQVRHVLDELRRTGSREALREAIAQRRAELTTRATAMLEAASHLHAYTTGAQPEPRDAP</sequence>
<dbReference type="SUPFAM" id="SSF46955">
    <property type="entry name" value="Putative DNA-binding domain"/>
    <property type="match status" value="2"/>
</dbReference>
<dbReference type="InterPro" id="IPR047057">
    <property type="entry name" value="MerR_fam"/>
</dbReference>
<dbReference type="PANTHER" id="PTHR30204">
    <property type="entry name" value="REDOX-CYCLING DRUG-SENSING TRANSCRIPTIONAL ACTIVATOR SOXR"/>
    <property type="match status" value="1"/>
</dbReference>
<dbReference type="SMART" id="SM00422">
    <property type="entry name" value="HTH_MERR"/>
    <property type="match status" value="2"/>
</dbReference>
<protein>
    <submittedName>
        <fullName evidence="3">MerR family transcriptional regulator</fullName>
    </submittedName>
</protein>
<evidence type="ECO:0000256" key="1">
    <source>
        <dbReference type="ARBA" id="ARBA00023125"/>
    </source>
</evidence>
<gene>
    <name evidence="3" type="ORF">F1721_15105</name>
</gene>
<comment type="caution">
    <text evidence="3">The sequence shown here is derived from an EMBL/GenBank/DDBJ whole genome shotgun (WGS) entry which is preliminary data.</text>
</comment>
<dbReference type="GO" id="GO:0003700">
    <property type="term" value="F:DNA-binding transcription factor activity"/>
    <property type="evidence" value="ECO:0007669"/>
    <property type="project" value="InterPro"/>
</dbReference>
<dbReference type="InterPro" id="IPR009061">
    <property type="entry name" value="DNA-bd_dom_put_sf"/>
</dbReference>
<dbReference type="InterPro" id="IPR000551">
    <property type="entry name" value="MerR-type_HTH_dom"/>
</dbReference>
<evidence type="ECO:0000313" key="3">
    <source>
        <dbReference type="EMBL" id="KAA5833597.1"/>
    </source>
</evidence>
<dbReference type="OrthoDB" id="3826383at2"/>
<dbReference type="PROSITE" id="PS50937">
    <property type="entry name" value="HTH_MERR_2"/>
    <property type="match status" value="2"/>
</dbReference>